<keyword evidence="1" id="KW-0489">Methyltransferase</keyword>
<organism evidence="5 6">
    <name type="scientific">Helicobacter bizzozeronii (strain CIII-1)</name>
    <dbReference type="NCBI Taxonomy" id="1002804"/>
    <lineage>
        <taxon>Bacteria</taxon>
        <taxon>Pseudomonadati</taxon>
        <taxon>Campylobacterota</taxon>
        <taxon>Epsilonproteobacteria</taxon>
        <taxon>Campylobacterales</taxon>
        <taxon>Helicobacteraceae</taxon>
        <taxon>Helicobacter</taxon>
    </lineage>
</organism>
<comment type="similarity">
    <text evidence="3">Belongs to the N(4)/N(6)-methyltransferase family.</text>
</comment>
<evidence type="ECO:0000256" key="3">
    <source>
        <dbReference type="RuleBase" id="RU362026"/>
    </source>
</evidence>
<dbReference type="SUPFAM" id="SSF53335">
    <property type="entry name" value="S-adenosyl-L-methionine-dependent methyltransferases"/>
    <property type="match status" value="1"/>
</dbReference>
<dbReference type="GO" id="GO:0008170">
    <property type="term" value="F:N-methyltransferase activity"/>
    <property type="evidence" value="ECO:0007669"/>
    <property type="project" value="InterPro"/>
</dbReference>
<dbReference type="InterPro" id="IPR001091">
    <property type="entry name" value="RM_Methyltransferase"/>
</dbReference>
<dbReference type="InterPro" id="IPR029063">
    <property type="entry name" value="SAM-dependent_MTases_sf"/>
</dbReference>
<keyword evidence="2" id="KW-0808">Transferase</keyword>
<dbReference type="Pfam" id="PF01555">
    <property type="entry name" value="N6_N4_Mtase"/>
    <property type="match status" value="1"/>
</dbReference>
<name>F8KP73_HELBC</name>
<proteinExistence type="inferred from homology"/>
<evidence type="ECO:0000313" key="6">
    <source>
        <dbReference type="Proteomes" id="UP000008387"/>
    </source>
</evidence>
<dbReference type="EC" id="2.1.1.-" evidence="3"/>
<dbReference type="PANTHER" id="PTHR13370:SF3">
    <property type="entry name" value="TRNA (GUANINE(10)-N2)-METHYLTRANSFERASE HOMOLOG"/>
    <property type="match status" value="1"/>
</dbReference>
<dbReference type="GO" id="GO:0003677">
    <property type="term" value="F:DNA binding"/>
    <property type="evidence" value="ECO:0007669"/>
    <property type="project" value="InterPro"/>
</dbReference>
<accession>F8KP73</accession>
<dbReference type="PRINTS" id="PR00508">
    <property type="entry name" value="S21N4MTFRASE"/>
</dbReference>
<dbReference type="EMBL" id="FR871757">
    <property type="protein sequence ID" value="CCB80578.1"/>
    <property type="molecule type" value="Genomic_DNA"/>
</dbReference>
<evidence type="ECO:0000256" key="1">
    <source>
        <dbReference type="ARBA" id="ARBA00022603"/>
    </source>
</evidence>
<gene>
    <name evidence="5" type="ordered locus">HBZC1_15920</name>
</gene>
<evidence type="ECO:0000259" key="4">
    <source>
        <dbReference type="Pfam" id="PF01555"/>
    </source>
</evidence>
<dbReference type="RefSeq" id="WP_013890974.1">
    <property type="nucleotide sequence ID" value="NC_015674.1"/>
</dbReference>
<dbReference type="GO" id="GO:0005737">
    <property type="term" value="C:cytoplasm"/>
    <property type="evidence" value="ECO:0007669"/>
    <property type="project" value="TreeGrafter"/>
</dbReference>
<dbReference type="HOGENOM" id="CLU_024927_4_0_7"/>
<evidence type="ECO:0000256" key="2">
    <source>
        <dbReference type="ARBA" id="ARBA00022679"/>
    </source>
</evidence>
<feature type="domain" description="DNA methylase N-4/N-6" evidence="4">
    <location>
        <begin position="25"/>
        <end position="237"/>
    </location>
</feature>
<dbReference type="REBASE" id="36667">
    <property type="entry name" value="M.HbiCORF15920P"/>
</dbReference>
<dbReference type="GO" id="GO:0009007">
    <property type="term" value="F:site-specific DNA-methyltransferase (adenine-specific) activity"/>
    <property type="evidence" value="ECO:0007669"/>
    <property type="project" value="TreeGrafter"/>
</dbReference>
<dbReference type="GO" id="GO:0032259">
    <property type="term" value="P:methylation"/>
    <property type="evidence" value="ECO:0007669"/>
    <property type="project" value="UniProtKB-KW"/>
</dbReference>
<evidence type="ECO:0000313" key="5">
    <source>
        <dbReference type="EMBL" id="CCB80578.1"/>
    </source>
</evidence>
<dbReference type="AlphaFoldDB" id="F8KP73"/>
<reference evidence="5 6" key="1">
    <citation type="journal article" date="2011" name="J. Bacteriol.">
        <title>Genome sequence of Helicobacter bizzozeronii strain CIII-1, an isolate from human gastric mucosa.</title>
        <authorList>
            <person name="Schott T."/>
            <person name="Rossi M."/>
            <person name="Hanninen M.L."/>
        </authorList>
    </citation>
    <scope>NUCLEOTIDE SEQUENCE [LARGE SCALE GENOMIC DNA]</scope>
    <source>
        <strain evidence="5 6">CIII-1</strain>
    </source>
</reference>
<sequence>MLTYLNQVFNADALEFMAKLPDSCIDCVLIDPPYCSGGVKSLNARNAGVNKKYCGDNSKYYEFVGDGKDQRLWIAWIGFIFAQIERLLKPNSYFFSFIDWRMLPAALSDAVQLADLAWRGVIVWDKGKGARPFPNGFKQQCEFVVWGTKGELPAYERKKEADYHYGYIEARTPINGKQHATQKPLEVLKHCLAIVPKGGVVLDCFAGSGSTGVACTHLGLNFIGVEKSKQYAQIAQENLRRALGDEGLFA</sequence>
<dbReference type="Gene3D" id="3.40.50.150">
    <property type="entry name" value="Vaccinia Virus protein VP39"/>
    <property type="match status" value="1"/>
</dbReference>
<keyword evidence="6" id="KW-1185">Reference proteome</keyword>
<dbReference type="Proteomes" id="UP000008387">
    <property type="component" value="Chromosome"/>
</dbReference>
<dbReference type="KEGG" id="hbi:HBZC1_15920"/>
<dbReference type="InterPro" id="IPR002941">
    <property type="entry name" value="DNA_methylase_N4/N6"/>
</dbReference>
<dbReference type="eggNOG" id="COG0863">
    <property type="taxonomic scope" value="Bacteria"/>
</dbReference>
<dbReference type="PANTHER" id="PTHR13370">
    <property type="entry name" value="RNA METHYLASE-RELATED"/>
    <property type="match status" value="1"/>
</dbReference>
<dbReference type="STRING" id="1002804.HBZC1_15920"/>
<protein>
    <recommendedName>
        <fullName evidence="3">Methyltransferase</fullName>
        <ecNumber evidence="3">2.1.1.-</ecNumber>
    </recommendedName>
</protein>